<dbReference type="SUPFAM" id="SSF56349">
    <property type="entry name" value="DNA breaking-rejoining enzymes"/>
    <property type="match status" value="1"/>
</dbReference>
<dbReference type="InterPro" id="IPR050090">
    <property type="entry name" value="Tyrosine_recombinase_XerCD"/>
</dbReference>
<evidence type="ECO:0000313" key="8">
    <source>
        <dbReference type="Proteomes" id="UP001241537"/>
    </source>
</evidence>
<dbReference type="GO" id="GO:0006310">
    <property type="term" value="P:DNA recombination"/>
    <property type="evidence" value="ECO:0007669"/>
    <property type="project" value="UniProtKB-KW"/>
</dbReference>
<protein>
    <submittedName>
        <fullName evidence="7">Integrase</fullName>
    </submittedName>
</protein>
<evidence type="ECO:0000256" key="1">
    <source>
        <dbReference type="ARBA" id="ARBA00008857"/>
    </source>
</evidence>
<name>A0AAE3VAF3_9FIRM</name>
<dbReference type="InterPro" id="IPR010998">
    <property type="entry name" value="Integrase_recombinase_N"/>
</dbReference>
<proteinExistence type="inferred from homology"/>
<evidence type="ECO:0000259" key="6">
    <source>
        <dbReference type="PROSITE" id="PS51900"/>
    </source>
</evidence>
<evidence type="ECO:0000256" key="3">
    <source>
        <dbReference type="ARBA" id="ARBA00023172"/>
    </source>
</evidence>
<dbReference type="Proteomes" id="UP001241537">
    <property type="component" value="Unassembled WGS sequence"/>
</dbReference>
<dbReference type="PANTHER" id="PTHR30349">
    <property type="entry name" value="PHAGE INTEGRASE-RELATED"/>
    <property type="match status" value="1"/>
</dbReference>
<evidence type="ECO:0000313" key="7">
    <source>
        <dbReference type="EMBL" id="MDQ0152732.1"/>
    </source>
</evidence>
<keyword evidence="8" id="KW-1185">Reference proteome</keyword>
<keyword evidence="2 4" id="KW-0238">DNA-binding</keyword>
<dbReference type="AlphaFoldDB" id="A0AAE3VAF3"/>
<dbReference type="RefSeq" id="WP_307254556.1">
    <property type="nucleotide sequence ID" value="NZ_JAUSTO010000007.1"/>
</dbReference>
<dbReference type="PANTHER" id="PTHR30349:SF64">
    <property type="entry name" value="PROPHAGE INTEGRASE INTD-RELATED"/>
    <property type="match status" value="1"/>
</dbReference>
<evidence type="ECO:0000259" key="5">
    <source>
        <dbReference type="PROSITE" id="PS51898"/>
    </source>
</evidence>
<feature type="domain" description="Core-binding (CB)" evidence="6">
    <location>
        <begin position="61"/>
        <end position="144"/>
    </location>
</feature>
<dbReference type="Gene3D" id="1.10.443.10">
    <property type="entry name" value="Intergrase catalytic core"/>
    <property type="match status" value="1"/>
</dbReference>
<dbReference type="CDD" id="cd01189">
    <property type="entry name" value="INT_ICEBs1_C_like"/>
    <property type="match status" value="1"/>
</dbReference>
<sequence length="346" mass="38847">MPRKVKGRLPSGSIRIQKQVGKTPEGKRIMKSFTGATRAEAEYKYSQWIINRPDEENPSALTVQEAVRRYIDAKAEVLSPSTINGYESLLAARITPSAISKADISKVSTKDIQLWISDMTAQELSPKTVRNAYALLKASIQLFEPAAELSATLPAQKKPELYCPSDEDIKKLLSVVKNRDLEIAILLAAFGTLRRSEICALESTDIVGNSIRINKALVVNQNNEMVIKTPKTYGSYRTVEMPEFVIEKLKGIEGKIIKGTIHSITNSFVRAQKKSGCPHFRFHDLRHYSASIMHAIGIPDQYIMQRGGWSSDNVMKRVYRNTIDTETQKQTDKINSYFQKISVSHV</sequence>
<dbReference type="EMBL" id="JAUSTO010000007">
    <property type="protein sequence ID" value="MDQ0152732.1"/>
    <property type="molecule type" value="Genomic_DNA"/>
</dbReference>
<dbReference type="GO" id="GO:0015074">
    <property type="term" value="P:DNA integration"/>
    <property type="evidence" value="ECO:0007669"/>
    <property type="project" value="InterPro"/>
</dbReference>
<evidence type="ECO:0000256" key="4">
    <source>
        <dbReference type="PROSITE-ProRule" id="PRU01248"/>
    </source>
</evidence>
<dbReference type="InterPro" id="IPR011010">
    <property type="entry name" value="DNA_brk_join_enz"/>
</dbReference>
<comment type="caution">
    <text evidence="7">The sequence shown here is derived from an EMBL/GenBank/DDBJ whole genome shotgun (WGS) entry which is preliminary data.</text>
</comment>
<dbReference type="InterPro" id="IPR013762">
    <property type="entry name" value="Integrase-like_cat_sf"/>
</dbReference>
<reference evidence="7" key="1">
    <citation type="submission" date="2023-07" db="EMBL/GenBank/DDBJ databases">
        <title>Genomic Encyclopedia of Type Strains, Phase IV (KMG-IV): sequencing the most valuable type-strain genomes for metagenomic binning, comparative biology and taxonomic classification.</title>
        <authorList>
            <person name="Goeker M."/>
        </authorList>
    </citation>
    <scope>NUCLEOTIDE SEQUENCE</scope>
    <source>
        <strain evidence="7">DSM 19659</strain>
    </source>
</reference>
<dbReference type="GO" id="GO:0003677">
    <property type="term" value="F:DNA binding"/>
    <property type="evidence" value="ECO:0007669"/>
    <property type="project" value="UniProtKB-UniRule"/>
</dbReference>
<feature type="domain" description="Tyr recombinase" evidence="5">
    <location>
        <begin position="159"/>
        <end position="333"/>
    </location>
</feature>
<evidence type="ECO:0000256" key="2">
    <source>
        <dbReference type="ARBA" id="ARBA00023125"/>
    </source>
</evidence>
<gene>
    <name evidence="7" type="ORF">J2S20_001426</name>
</gene>
<accession>A0AAE3VAF3</accession>
<dbReference type="Gene3D" id="1.10.150.130">
    <property type="match status" value="1"/>
</dbReference>
<keyword evidence="3" id="KW-0233">DNA recombination</keyword>
<dbReference type="InterPro" id="IPR002104">
    <property type="entry name" value="Integrase_catalytic"/>
</dbReference>
<dbReference type="PROSITE" id="PS51898">
    <property type="entry name" value="TYR_RECOMBINASE"/>
    <property type="match status" value="1"/>
</dbReference>
<comment type="similarity">
    <text evidence="1">Belongs to the 'phage' integrase family.</text>
</comment>
<dbReference type="InterPro" id="IPR044068">
    <property type="entry name" value="CB"/>
</dbReference>
<dbReference type="Pfam" id="PF00589">
    <property type="entry name" value="Phage_integrase"/>
    <property type="match status" value="1"/>
</dbReference>
<dbReference type="PROSITE" id="PS51900">
    <property type="entry name" value="CB"/>
    <property type="match status" value="1"/>
</dbReference>
<organism evidence="7 8">
    <name type="scientific">Moryella indoligenes</name>
    <dbReference type="NCBI Taxonomy" id="371674"/>
    <lineage>
        <taxon>Bacteria</taxon>
        <taxon>Bacillati</taxon>
        <taxon>Bacillota</taxon>
        <taxon>Clostridia</taxon>
        <taxon>Lachnospirales</taxon>
        <taxon>Lachnospiraceae</taxon>
        <taxon>Moryella</taxon>
    </lineage>
</organism>